<dbReference type="CDD" id="cd10033">
    <property type="entry name" value="UDG_like"/>
    <property type="match status" value="1"/>
</dbReference>
<gene>
    <name evidence="2" type="ORF">E3E12_04760</name>
</gene>
<feature type="domain" description="Uracil-DNA glycosylase-like" evidence="1">
    <location>
        <begin position="51"/>
        <end position="214"/>
    </location>
</feature>
<sequence>MIVAASHTLLTSQVAPAPEAFQDLLKAIKQCRLCVECPRNGKPLPHAPRPVLQASPSASICIVGQAPGLRVHHSGRPFTDPSGMRLRSWLNMDEATFYDPARVALVPMGFCFPGYSASKSDLPPRVECTVWRERIFAQMPHLKLMVILGGHAQRWHLGPAVAKRGVNEVVASWRDYLEGPHGVRRFVLPHPSWRNNAWLKRNPWFAEEVLPVLRQDVAKALG</sequence>
<dbReference type="EMBL" id="CP038231">
    <property type="protein sequence ID" value="QDH13616.1"/>
    <property type="molecule type" value="Genomic_DNA"/>
</dbReference>
<dbReference type="OrthoDB" id="9789139at2"/>
<dbReference type="AlphaFoldDB" id="A0A4Y6UAX8"/>
<dbReference type="PANTHER" id="PTHR42160">
    <property type="entry name" value="URACIL-DNA GLYCOSYLASE SUPERFAMILY PROTEIN"/>
    <property type="match status" value="1"/>
</dbReference>
<accession>A0A4Y6UAX8</accession>
<protein>
    <submittedName>
        <fullName evidence="2">Uracil-DNA glycosylase family protein</fullName>
    </submittedName>
</protein>
<evidence type="ECO:0000259" key="1">
    <source>
        <dbReference type="SMART" id="SM00986"/>
    </source>
</evidence>
<evidence type="ECO:0000313" key="3">
    <source>
        <dbReference type="Proteomes" id="UP000318709"/>
    </source>
</evidence>
<evidence type="ECO:0000313" key="2">
    <source>
        <dbReference type="EMBL" id="QDH13616.1"/>
    </source>
</evidence>
<dbReference type="Proteomes" id="UP000318709">
    <property type="component" value="Chromosome"/>
</dbReference>
<dbReference type="SUPFAM" id="SSF52141">
    <property type="entry name" value="Uracil-DNA glycosylase-like"/>
    <property type="match status" value="1"/>
</dbReference>
<dbReference type="InterPro" id="IPR036895">
    <property type="entry name" value="Uracil-DNA_glycosylase-like_sf"/>
</dbReference>
<dbReference type="InterPro" id="IPR005122">
    <property type="entry name" value="Uracil-DNA_glycosylase-like"/>
</dbReference>
<proteinExistence type="predicted"/>
<dbReference type="KEGG" id="swf:E3E12_04760"/>
<dbReference type="SMART" id="SM00987">
    <property type="entry name" value="UreE_C"/>
    <property type="match status" value="1"/>
</dbReference>
<keyword evidence="3" id="KW-1185">Reference proteome</keyword>
<dbReference type="SMART" id="SM00986">
    <property type="entry name" value="UDG"/>
    <property type="match status" value="1"/>
</dbReference>
<dbReference type="Pfam" id="PF03167">
    <property type="entry name" value="UDG"/>
    <property type="match status" value="1"/>
</dbReference>
<dbReference type="Gene3D" id="3.40.470.10">
    <property type="entry name" value="Uracil-DNA glycosylase-like domain"/>
    <property type="match status" value="1"/>
</dbReference>
<dbReference type="PANTHER" id="PTHR42160:SF1">
    <property type="entry name" value="URACIL-DNA GLYCOSYLASE SUPERFAMILY PROTEIN"/>
    <property type="match status" value="1"/>
</dbReference>
<organism evidence="2 3">
    <name type="scientific">Formicincola oecophyllae</name>
    <dbReference type="NCBI Taxonomy" id="2558361"/>
    <lineage>
        <taxon>Bacteria</taxon>
        <taxon>Pseudomonadati</taxon>
        <taxon>Pseudomonadota</taxon>
        <taxon>Alphaproteobacteria</taxon>
        <taxon>Acetobacterales</taxon>
        <taxon>Acetobacteraceae</taxon>
        <taxon>Formicincola</taxon>
    </lineage>
</organism>
<reference evidence="2 3" key="1">
    <citation type="submission" date="2019-03" db="EMBL/GenBank/DDBJ databases">
        <title>The complete genome sequence of Swingsia_sp. F3b2 LMG30590(T).</title>
        <authorList>
            <person name="Chua K.-O."/>
            <person name="Chan K.-G."/>
            <person name="See-Too W.-S."/>
        </authorList>
    </citation>
    <scope>NUCLEOTIDE SEQUENCE [LARGE SCALE GENOMIC DNA]</scope>
    <source>
        <strain evidence="2 3">F3b2</strain>
    </source>
</reference>
<dbReference type="InterPro" id="IPR047124">
    <property type="entry name" value="HI_0220.2"/>
</dbReference>
<name>A0A4Y6UAX8_9PROT</name>